<evidence type="ECO:0000256" key="2">
    <source>
        <dbReference type="SAM" id="SignalP"/>
    </source>
</evidence>
<sequence length="146" mass="16375">MPGGRLPRFVVLSSSVALRCLSAAAHRHPAAADAAMTRRRAPQATEPCHHVPRMGVPMDTEGFTLVQSRRRWCRRAPERPHRPRPVPLEFVGKCSNCLSGDHVHADCTFPSRCYYCHSSRHQARNCKREHPVSGHTNAGTREPPRN</sequence>
<dbReference type="GO" id="GO:0008270">
    <property type="term" value="F:zinc ion binding"/>
    <property type="evidence" value="ECO:0007669"/>
    <property type="project" value="InterPro"/>
</dbReference>
<gene>
    <name evidence="4" type="ORF">NCGR_LOCUS54070</name>
</gene>
<feature type="chain" id="PRO_5032914854" description="CCHC-type domain-containing protein" evidence="2">
    <location>
        <begin position="26"/>
        <end position="146"/>
    </location>
</feature>
<keyword evidence="2" id="KW-0732">Signal</keyword>
<evidence type="ECO:0000256" key="1">
    <source>
        <dbReference type="SAM" id="MobiDB-lite"/>
    </source>
</evidence>
<reference evidence="4" key="1">
    <citation type="submission" date="2020-10" db="EMBL/GenBank/DDBJ databases">
        <authorList>
            <person name="Han B."/>
            <person name="Lu T."/>
            <person name="Zhao Q."/>
            <person name="Huang X."/>
            <person name="Zhao Y."/>
        </authorList>
    </citation>
    <scope>NUCLEOTIDE SEQUENCE</scope>
</reference>
<dbReference type="SUPFAM" id="SSF57756">
    <property type="entry name" value="Retrovirus zinc finger-like domains"/>
    <property type="match status" value="1"/>
</dbReference>
<organism evidence="4 5">
    <name type="scientific">Miscanthus lutarioriparius</name>
    <dbReference type="NCBI Taxonomy" id="422564"/>
    <lineage>
        <taxon>Eukaryota</taxon>
        <taxon>Viridiplantae</taxon>
        <taxon>Streptophyta</taxon>
        <taxon>Embryophyta</taxon>
        <taxon>Tracheophyta</taxon>
        <taxon>Spermatophyta</taxon>
        <taxon>Magnoliopsida</taxon>
        <taxon>Liliopsida</taxon>
        <taxon>Poales</taxon>
        <taxon>Poaceae</taxon>
        <taxon>PACMAD clade</taxon>
        <taxon>Panicoideae</taxon>
        <taxon>Andropogonodae</taxon>
        <taxon>Andropogoneae</taxon>
        <taxon>Saccharinae</taxon>
        <taxon>Miscanthus</taxon>
    </lineage>
</organism>
<dbReference type="SMART" id="SM00343">
    <property type="entry name" value="ZnF_C2HC"/>
    <property type="match status" value="2"/>
</dbReference>
<feature type="domain" description="CCHC-type" evidence="3">
    <location>
        <begin position="93"/>
        <end position="109"/>
    </location>
</feature>
<protein>
    <recommendedName>
        <fullName evidence="3">CCHC-type domain-containing protein</fullName>
    </recommendedName>
</protein>
<dbReference type="InterPro" id="IPR001878">
    <property type="entry name" value="Znf_CCHC"/>
</dbReference>
<dbReference type="EMBL" id="CAJGYO010000015">
    <property type="protein sequence ID" value="CAD6270778.1"/>
    <property type="molecule type" value="Genomic_DNA"/>
</dbReference>
<name>A0A811RLL0_9POAL</name>
<dbReference type="Proteomes" id="UP000604825">
    <property type="component" value="Unassembled WGS sequence"/>
</dbReference>
<feature type="domain" description="CCHC-type" evidence="3">
    <location>
        <begin position="112"/>
        <end position="128"/>
    </location>
</feature>
<dbReference type="AlphaFoldDB" id="A0A811RLL0"/>
<evidence type="ECO:0000259" key="3">
    <source>
        <dbReference type="SMART" id="SM00343"/>
    </source>
</evidence>
<keyword evidence="5" id="KW-1185">Reference proteome</keyword>
<accession>A0A811RLL0</accession>
<evidence type="ECO:0000313" key="5">
    <source>
        <dbReference type="Proteomes" id="UP000604825"/>
    </source>
</evidence>
<comment type="caution">
    <text evidence="4">The sequence shown here is derived from an EMBL/GenBank/DDBJ whole genome shotgun (WGS) entry which is preliminary data.</text>
</comment>
<dbReference type="InterPro" id="IPR036875">
    <property type="entry name" value="Znf_CCHC_sf"/>
</dbReference>
<dbReference type="OrthoDB" id="5192057at2759"/>
<feature type="signal peptide" evidence="2">
    <location>
        <begin position="1"/>
        <end position="25"/>
    </location>
</feature>
<proteinExistence type="predicted"/>
<dbReference type="GO" id="GO:0003676">
    <property type="term" value="F:nucleic acid binding"/>
    <property type="evidence" value="ECO:0007669"/>
    <property type="project" value="InterPro"/>
</dbReference>
<dbReference type="Gene3D" id="4.10.60.10">
    <property type="entry name" value="Zinc finger, CCHC-type"/>
    <property type="match status" value="1"/>
</dbReference>
<evidence type="ECO:0000313" key="4">
    <source>
        <dbReference type="EMBL" id="CAD6270778.1"/>
    </source>
</evidence>
<feature type="region of interest" description="Disordered" evidence="1">
    <location>
        <begin position="126"/>
        <end position="146"/>
    </location>
</feature>